<sequence length="293" mass="32312">MDQDTATQAFVDYRELLFSIVYNMSGSVADTEDVLQETWLSWAAADRGQVENPRAYLVRIAVNQALARRASLSRRRETYVGQWLPEPVVTDAIDPVTRAESSSVALLVVLETLSPAERAVFVLHEAFGYPHRDIAEMLGRRPETIRQLAHRAREHVRARRPRYRVDARVQQAVTERFVDAALGGDLQELLRILAPDVTLWTDGGGKGPATSLRPVHGSVAVAKLLVAVAANVPESAVVRYRRVNGDPSALVFTGDSPLAVLVLDLTPDGHRVRGVYSVTNPDKLARIPRDSVP</sequence>
<dbReference type="InterPro" id="IPR007627">
    <property type="entry name" value="RNA_pol_sigma70_r2"/>
</dbReference>
<keyword evidence="4" id="KW-0731">Sigma factor</keyword>
<dbReference type="SUPFAM" id="SSF54427">
    <property type="entry name" value="NTF2-like"/>
    <property type="match status" value="1"/>
</dbReference>
<dbReference type="NCBIfam" id="NF007214">
    <property type="entry name" value="PRK09636.1"/>
    <property type="match status" value="1"/>
</dbReference>
<dbReference type="InterPro" id="IPR032710">
    <property type="entry name" value="NTF2-like_dom_sf"/>
</dbReference>
<dbReference type="CDD" id="cd06171">
    <property type="entry name" value="Sigma70_r4"/>
    <property type="match status" value="1"/>
</dbReference>
<dbReference type="InterPro" id="IPR013324">
    <property type="entry name" value="RNA_pol_sigma_r3/r4-like"/>
</dbReference>
<dbReference type="SUPFAM" id="SSF88659">
    <property type="entry name" value="Sigma3 and sigma4 domains of RNA polymerase sigma factors"/>
    <property type="match status" value="1"/>
</dbReference>
<organism evidence="8 9">
    <name type="scientific">Micromonospora eburnea</name>
    <dbReference type="NCBI Taxonomy" id="227316"/>
    <lineage>
        <taxon>Bacteria</taxon>
        <taxon>Bacillati</taxon>
        <taxon>Actinomycetota</taxon>
        <taxon>Actinomycetes</taxon>
        <taxon>Micromonosporales</taxon>
        <taxon>Micromonosporaceae</taxon>
        <taxon>Micromonospora</taxon>
    </lineage>
</organism>
<dbReference type="PANTHER" id="PTHR30173:SF36">
    <property type="entry name" value="ECF RNA POLYMERASE SIGMA FACTOR SIGJ"/>
    <property type="match status" value="1"/>
</dbReference>
<dbReference type="Pfam" id="PF08281">
    <property type="entry name" value="Sigma70_r4_2"/>
    <property type="match status" value="1"/>
</dbReference>
<evidence type="ECO:0000313" key="9">
    <source>
        <dbReference type="Proteomes" id="UP000199696"/>
    </source>
</evidence>
<evidence type="ECO:0000256" key="2">
    <source>
        <dbReference type="ARBA" id="ARBA00011344"/>
    </source>
</evidence>
<dbReference type="InterPro" id="IPR014284">
    <property type="entry name" value="RNA_pol_sigma-70_dom"/>
</dbReference>
<dbReference type="AlphaFoldDB" id="A0A1C6VNM4"/>
<reference evidence="9" key="1">
    <citation type="submission" date="2016-06" db="EMBL/GenBank/DDBJ databases">
        <authorList>
            <person name="Varghese N."/>
            <person name="Submissions Spin"/>
        </authorList>
    </citation>
    <scope>NUCLEOTIDE SEQUENCE [LARGE SCALE GENOMIC DNA]</scope>
    <source>
        <strain evidence="9">DSM 44814</strain>
    </source>
</reference>
<dbReference type="Gene3D" id="1.10.1740.10">
    <property type="match status" value="1"/>
</dbReference>
<dbReference type="OrthoDB" id="6689546at2"/>
<name>A0A1C6VNM4_9ACTN</name>
<evidence type="ECO:0000256" key="1">
    <source>
        <dbReference type="ARBA" id="ARBA00010641"/>
    </source>
</evidence>
<evidence type="ECO:0000256" key="4">
    <source>
        <dbReference type="ARBA" id="ARBA00023082"/>
    </source>
</evidence>
<dbReference type="GO" id="GO:0006352">
    <property type="term" value="P:DNA-templated transcription initiation"/>
    <property type="evidence" value="ECO:0007669"/>
    <property type="project" value="InterPro"/>
</dbReference>
<dbReference type="SUPFAM" id="SSF88946">
    <property type="entry name" value="Sigma2 domain of RNA polymerase sigma factors"/>
    <property type="match status" value="1"/>
</dbReference>
<dbReference type="STRING" id="227316.GA0070604_6114"/>
<dbReference type="Proteomes" id="UP000199696">
    <property type="component" value="Unassembled WGS sequence"/>
</dbReference>
<dbReference type="Gene3D" id="1.10.10.10">
    <property type="entry name" value="Winged helix-like DNA-binding domain superfamily/Winged helix DNA-binding domain"/>
    <property type="match status" value="1"/>
</dbReference>
<dbReference type="GO" id="GO:0016987">
    <property type="term" value="F:sigma factor activity"/>
    <property type="evidence" value="ECO:0007669"/>
    <property type="project" value="UniProtKB-KW"/>
</dbReference>
<dbReference type="Gene3D" id="3.10.450.50">
    <property type="match status" value="1"/>
</dbReference>
<dbReference type="NCBIfam" id="TIGR02937">
    <property type="entry name" value="sigma70-ECF"/>
    <property type="match status" value="1"/>
</dbReference>
<dbReference type="EMBL" id="FMHY01000002">
    <property type="protein sequence ID" value="SCL67837.1"/>
    <property type="molecule type" value="Genomic_DNA"/>
</dbReference>
<dbReference type="InterPro" id="IPR052704">
    <property type="entry name" value="ECF_Sigma-70_Domain"/>
</dbReference>
<evidence type="ECO:0000256" key="5">
    <source>
        <dbReference type="ARBA" id="ARBA00023163"/>
    </source>
</evidence>
<keyword evidence="5" id="KW-0804">Transcription</keyword>
<dbReference type="RefSeq" id="WP_091126358.1">
    <property type="nucleotide sequence ID" value="NZ_FMHY01000002.1"/>
</dbReference>
<accession>A0A1C6VNM4</accession>
<evidence type="ECO:0000259" key="6">
    <source>
        <dbReference type="Pfam" id="PF04542"/>
    </source>
</evidence>
<dbReference type="InterPro" id="IPR013325">
    <property type="entry name" value="RNA_pol_sigma_r2"/>
</dbReference>
<feature type="domain" description="RNA polymerase sigma-70 region 2" evidence="6">
    <location>
        <begin position="12"/>
        <end position="74"/>
    </location>
</feature>
<evidence type="ECO:0000259" key="7">
    <source>
        <dbReference type="Pfam" id="PF08281"/>
    </source>
</evidence>
<comment type="subunit">
    <text evidence="2">Interacts transiently with the RNA polymerase catalytic core formed by RpoA, RpoB, RpoC and RpoZ (2 alpha, 1 beta, 1 beta' and 1 omega subunit) to form the RNA polymerase holoenzyme that can initiate transcription.</text>
</comment>
<protein>
    <submittedName>
        <fullName evidence="8">RNA polymerase sigma-70 factor, ECF subfamily</fullName>
    </submittedName>
</protein>
<comment type="similarity">
    <text evidence="1">Belongs to the sigma-70 factor family. ECF subfamily.</text>
</comment>
<dbReference type="InterPro" id="IPR013249">
    <property type="entry name" value="RNA_pol_sigma70_r4_t2"/>
</dbReference>
<feature type="domain" description="RNA polymerase sigma factor 70 region 4 type 2" evidence="7">
    <location>
        <begin position="105"/>
        <end position="155"/>
    </location>
</feature>
<dbReference type="PANTHER" id="PTHR30173">
    <property type="entry name" value="SIGMA 19 FACTOR"/>
    <property type="match status" value="1"/>
</dbReference>
<keyword evidence="9" id="KW-1185">Reference proteome</keyword>
<gene>
    <name evidence="8" type="ORF">GA0070604_6114</name>
</gene>
<dbReference type="Pfam" id="PF04542">
    <property type="entry name" value="Sigma70_r2"/>
    <property type="match status" value="1"/>
</dbReference>
<dbReference type="InterPro" id="IPR036388">
    <property type="entry name" value="WH-like_DNA-bd_sf"/>
</dbReference>
<dbReference type="GO" id="GO:0003677">
    <property type="term" value="F:DNA binding"/>
    <property type="evidence" value="ECO:0007669"/>
    <property type="project" value="InterPro"/>
</dbReference>
<evidence type="ECO:0000313" key="8">
    <source>
        <dbReference type="EMBL" id="SCL67837.1"/>
    </source>
</evidence>
<evidence type="ECO:0000256" key="3">
    <source>
        <dbReference type="ARBA" id="ARBA00023015"/>
    </source>
</evidence>
<proteinExistence type="inferred from homology"/>
<keyword evidence="3" id="KW-0805">Transcription regulation</keyword>